<gene>
    <name evidence="1" type="ORF">H2199_004168</name>
</gene>
<organism evidence="1 2">
    <name type="scientific">Coniosporium tulheliwenetii</name>
    <dbReference type="NCBI Taxonomy" id="3383036"/>
    <lineage>
        <taxon>Eukaryota</taxon>
        <taxon>Fungi</taxon>
        <taxon>Dikarya</taxon>
        <taxon>Ascomycota</taxon>
        <taxon>Pezizomycotina</taxon>
        <taxon>Dothideomycetes</taxon>
        <taxon>Dothideomycetes incertae sedis</taxon>
        <taxon>Coniosporium</taxon>
    </lineage>
</organism>
<name>A0ACC2Z7K2_9PEZI</name>
<comment type="caution">
    <text evidence="1">The sequence shown here is derived from an EMBL/GenBank/DDBJ whole genome shotgun (WGS) entry which is preliminary data.</text>
</comment>
<evidence type="ECO:0000313" key="2">
    <source>
        <dbReference type="Proteomes" id="UP001172680"/>
    </source>
</evidence>
<accession>A0ACC2Z7K2</accession>
<reference evidence="1" key="1">
    <citation type="submission" date="2022-10" db="EMBL/GenBank/DDBJ databases">
        <title>Culturing micro-colonial fungi from biological soil crusts in the Mojave desert and describing Neophaeococcomyces mojavensis, and introducing the new genera and species Taxawa tesnikishii.</title>
        <authorList>
            <person name="Kurbessoian T."/>
            <person name="Stajich J.E."/>
        </authorList>
    </citation>
    <scope>NUCLEOTIDE SEQUENCE</scope>
    <source>
        <strain evidence="1">JES_115</strain>
    </source>
</reference>
<dbReference type="EMBL" id="JAPDRP010000011">
    <property type="protein sequence ID" value="KAJ9643489.1"/>
    <property type="molecule type" value="Genomic_DNA"/>
</dbReference>
<sequence>MTSATEYYGDDEYAPKSPTLQAIIVKSTPSPSPPPFKPRLTRIPTPDPVSPHSAHARKGAKKRKTQPSQGDAVLVGCMDPNRPDIARQAAVQPLNSGSDLEEDSAEDMDIIVGGPVAMQRASHANSMSNNSTSIAQVVAEAACKAMENMGGGAAALLPARPPLDGEAKDREDRPPGDKENSDVVMDGSTDPPQLDGITGVAAVHRPKERANSLIQRQNDKTNRTIKPRTNSLPRSHPLEDSLATSPNLSGFTIPRSKGSPRQTLRPLQSPLSPPDTETLPPIGELEKIADAHGGRGTSFPHRQSTSSSIDSPTLNSRPFPNGAQHSPPRLPSISQTSPISDGSSQLSPPSATTLQPNPYMYDRRPSITSPDGIQYLTSSTDGFSPGSKHPRMSLIEETGRPLLPPPQPSNHPHISHVPPHGLGGFKCTHSGCTAPPFATQYLLNSHANVHSSIRPHYCPITGCPRAEGGKGFKRKNEMIRHGLVHESPGYVCPFCPDREHKYPRPDNLQRHVRVHHVDKDKDDPALRDVLAQRAEGGTRGRRRRVGT</sequence>
<proteinExistence type="predicted"/>
<protein>
    <submittedName>
        <fullName evidence="1">Uncharacterized protein</fullName>
    </submittedName>
</protein>
<evidence type="ECO:0000313" key="1">
    <source>
        <dbReference type="EMBL" id="KAJ9643489.1"/>
    </source>
</evidence>
<keyword evidence="2" id="KW-1185">Reference proteome</keyword>
<dbReference type="Proteomes" id="UP001172680">
    <property type="component" value="Unassembled WGS sequence"/>
</dbReference>